<dbReference type="PANTHER" id="PTHR35174:SF3">
    <property type="entry name" value="BLL7171 PROTEIN"/>
    <property type="match status" value="1"/>
</dbReference>
<sequence>MIMTYGGSSDWDALAGTGPNAMTPEQIAAHFTAMQALQQELAATGELVAAFGLSEPDRAQTVDVGTGRPVVSDGPYAETKEFLAGFGIVDVDDHERAVALAARFAGIVSSRVELRPVHG</sequence>
<evidence type="ECO:0000313" key="4">
    <source>
        <dbReference type="Proteomes" id="UP001595816"/>
    </source>
</evidence>
<dbReference type="InterPro" id="IPR011008">
    <property type="entry name" value="Dimeric_a/b-barrel"/>
</dbReference>
<protein>
    <submittedName>
        <fullName evidence="3">YciI family protein</fullName>
    </submittedName>
</protein>
<reference evidence="4" key="1">
    <citation type="journal article" date="2019" name="Int. J. Syst. Evol. Microbiol.">
        <title>The Global Catalogue of Microorganisms (GCM) 10K type strain sequencing project: providing services to taxonomists for standard genome sequencing and annotation.</title>
        <authorList>
            <consortium name="The Broad Institute Genomics Platform"/>
            <consortium name="The Broad Institute Genome Sequencing Center for Infectious Disease"/>
            <person name="Wu L."/>
            <person name="Ma J."/>
        </authorList>
    </citation>
    <scope>NUCLEOTIDE SEQUENCE [LARGE SCALE GENOMIC DNA]</scope>
    <source>
        <strain evidence="4">CGMCC 4.7289</strain>
    </source>
</reference>
<dbReference type="SUPFAM" id="SSF54909">
    <property type="entry name" value="Dimeric alpha+beta barrel"/>
    <property type="match status" value="1"/>
</dbReference>
<keyword evidence="4" id="KW-1185">Reference proteome</keyword>
<dbReference type="InterPro" id="IPR005545">
    <property type="entry name" value="YCII"/>
</dbReference>
<dbReference type="Pfam" id="PF03795">
    <property type="entry name" value="YCII"/>
    <property type="match status" value="1"/>
</dbReference>
<dbReference type="PANTHER" id="PTHR35174">
    <property type="entry name" value="BLL7171 PROTEIN-RELATED"/>
    <property type="match status" value="1"/>
</dbReference>
<accession>A0ABV8LMC0</accession>
<dbReference type="EMBL" id="JBHSAY010000006">
    <property type="protein sequence ID" value="MFC4131713.1"/>
    <property type="molecule type" value="Genomic_DNA"/>
</dbReference>
<feature type="domain" description="YCII-related" evidence="2">
    <location>
        <begin position="19"/>
        <end position="111"/>
    </location>
</feature>
<comment type="similarity">
    <text evidence="1">Belongs to the YciI family.</text>
</comment>
<dbReference type="Gene3D" id="3.30.70.1060">
    <property type="entry name" value="Dimeric alpha+beta barrel"/>
    <property type="match status" value="1"/>
</dbReference>
<comment type="caution">
    <text evidence="3">The sequence shown here is derived from an EMBL/GenBank/DDBJ whole genome shotgun (WGS) entry which is preliminary data.</text>
</comment>
<proteinExistence type="inferred from homology"/>
<gene>
    <name evidence="3" type="ORF">ACFOZ4_13985</name>
</gene>
<evidence type="ECO:0000313" key="3">
    <source>
        <dbReference type="EMBL" id="MFC4131713.1"/>
    </source>
</evidence>
<evidence type="ECO:0000259" key="2">
    <source>
        <dbReference type="Pfam" id="PF03795"/>
    </source>
</evidence>
<dbReference type="Proteomes" id="UP001595816">
    <property type="component" value="Unassembled WGS sequence"/>
</dbReference>
<organism evidence="3 4">
    <name type="scientific">Hamadaea flava</name>
    <dbReference type="NCBI Taxonomy" id="1742688"/>
    <lineage>
        <taxon>Bacteria</taxon>
        <taxon>Bacillati</taxon>
        <taxon>Actinomycetota</taxon>
        <taxon>Actinomycetes</taxon>
        <taxon>Micromonosporales</taxon>
        <taxon>Micromonosporaceae</taxon>
        <taxon>Hamadaea</taxon>
    </lineage>
</organism>
<name>A0ABV8LMC0_9ACTN</name>
<evidence type="ECO:0000256" key="1">
    <source>
        <dbReference type="ARBA" id="ARBA00007689"/>
    </source>
</evidence>